<evidence type="ECO:0000313" key="1">
    <source>
        <dbReference type="EMBL" id="SDZ90595.1"/>
    </source>
</evidence>
<reference evidence="1 2" key="1">
    <citation type="submission" date="2016-10" db="EMBL/GenBank/DDBJ databases">
        <authorList>
            <person name="de Groot N.N."/>
        </authorList>
    </citation>
    <scope>NUCLEOTIDE SEQUENCE [LARGE SCALE GENOMIC DNA]</scope>
    <source>
        <strain evidence="1 2">DSM 23842</strain>
    </source>
</reference>
<dbReference type="EMBL" id="FNQK01000004">
    <property type="protein sequence ID" value="SDZ90595.1"/>
    <property type="molecule type" value="Genomic_DNA"/>
</dbReference>
<dbReference type="AlphaFoldDB" id="A0A1H3WTW6"/>
<gene>
    <name evidence="1" type="ORF">SAMN04487990_1042</name>
</gene>
<name>A0A1H3WTW6_BIZPA</name>
<accession>A0A1H3WTW6</accession>
<organism evidence="1 2">
    <name type="scientific">Bizionia paragorgiae</name>
    <dbReference type="NCBI Taxonomy" id="283786"/>
    <lineage>
        <taxon>Bacteria</taxon>
        <taxon>Pseudomonadati</taxon>
        <taxon>Bacteroidota</taxon>
        <taxon>Flavobacteriia</taxon>
        <taxon>Flavobacteriales</taxon>
        <taxon>Flavobacteriaceae</taxon>
        <taxon>Bizionia</taxon>
    </lineage>
</organism>
<dbReference type="STRING" id="283786.SAMN04487990_1042"/>
<dbReference type="Proteomes" id="UP000198846">
    <property type="component" value="Unassembled WGS sequence"/>
</dbReference>
<protein>
    <submittedName>
        <fullName evidence="1">Uncharacterized protein</fullName>
    </submittedName>
</protein>
<keyword evidence="2" id="KW-1185">Reference proteome</keyword>
<proteinExistence type="predicted"/>
<sequence length="276" mass="32088">MKNYIFILVLLCLFSCRNMDTEELKVYKKDITFNEALYLINEHKQFELSNNKDFYNTLLKQSEAYFMNITNDFIEKEFKMSGSFNEIGIINSKTPKERFLIWESKINNYFSSLSYLRFIKSKTNNHSKNINNQRRAELEELLNFISEDSLFLKKQTVSIFNASEESVNLSISKANESIKENLKDVAYTSAEVASVVATGGTAIVIGSVEATGITEMAYDFVVPTEDETKKILIKEYSNFLENNNIDFTIDLNQNTTQYYDRLIKLINDRKNEKIRL</sequence>
<evidence type="ECO:0000313" key="2">
    <source>
        <dbReference type="Proteomes" id="UP000198846"/>
    </source>
</evidence>